<dbReference type="RefSeq" id="WP_056993843.1">
    <property type="nucleotide sequence ID" value="NZ_JQBA01000005.1"/>
</dbReference>
<dbReference type="OrthoDB" id="9815466at2"/>
<feature type="transmembrane region" description="Helical" evidence="1">
    <location>
        <begin position="105"/>
        <end position="125"/>
    </location>
</feature>
<reference evidence="2 3" key="1">
    <citation type="journal article" date="2015" name="Genome Announc.">
        <title>Expanding the biotechnology potential of lactobacilli through comparative genomics of 213 strains and associated genera.</title>
        <authorList>
            <person name="Sun Z."/>
            <person name="Harris H.M."/>
            <person name="McCann A."/>
            <person name="Guo C."/>
            <person name="Argimon S."/>
            <person name="Zhang W."/>
            <person name="Yang X."/>
            <person name="Jeffery I.B."/>
            <person name="Cooney J.C."/>
            <person name="Kagawa T.F."/>
            <person name="Liu W."/>
            <person name="Song Y."/>
            <person name="Salvetti E."/>
            <person name="Wrobel A."/>
            <person name="Rasinkangas P."/>
            <person name="Parkhill J."/>
            <person name="Rea M.C."/>
            <person name="O'Sullivan O."/>
            <person name="Ritari J."/>
            <person name="Douillard F.P."/>
            <person name="Paul Ross R."/>
            <person name="Yang R."/>
            <person name="Briner A.E."/>
            <person name="Felis G.E."/>
            <person name="de Vos W.M."/>
            <person name="Barrangou R."/>
            <person name="Klaenhammer T.R."/>
            <person name="Caufield P.W."/>
            <person name="Cui Y."/>
            <person name="Zhang H."/>
            <person name="O'Toole P.W."/>
        </authorList>
    </citation>
    <scope>NUCLEOTIDE SEQUENCE [LARGE SCALE GENOMIC DNA]</scope>
    <source>
        <strain evidence="2 3">DSM 14792</strain>
    </source>
</reference>
<keyword evidence="1" id="KW-0472">Membrane</keyword>
<sequence>MKTFVTRHRDLIICFFLPILIMGSYFASRGMAPFGSSSLLTVDLGQQYVDFFAYLRTSLLHHPASLLYSFSKGLGGEMWGTNAYYLLSPLNLVLLLFPHQWLTSGIMVVLLLKYGLAALSFGWLLKHEHLQTGSRLIIFTTGYAMMGWMIANQLNLLWLDVSALLPLVIAGLLKISRQESASMYIGWLTLLIIDNYYMGWMVCLFTLPFLLWQLSRQNSPASKTVFKTYLLSSLTSVALSAVVLLPTIWALTTSKGTYTTTSIKWRLEYNPLYLFGKLVPGAFNFNQMPSGQANLYLGMLPLFAGLLYFFTPTERQRSRWLAGAITGGLLLSCCWPPLDLLWHLGQFPVWYPARFSFLISFWWLWLAAVAWRPHRPISWRLALLLVAIAGSGAGMAWGLRKQLDYLTPWQIGIGLLLAALAIAMLYLDQRRLSYFGVALAALTIFDLSFNAVTALNKISYVSQAQFANYTKALVKVSQQNRQTDHGLYRIAKDFARTKDDPFQGDFFTGDHFGSTMEPTVSKFFQRIGQPAGDGYVTYSNGTPVTDSFLGMKYYWQAQRQGLGPAGNVILPLVANRPDWKQAPVVSQTSAVQIRQNRWALPLAFAANARILQFNPTTLDPLSYQSQLYQTLAGQAKEPELFTVQNFDHVEFVNLPTSRQITGITVRRQKLMAPAQLTLTIKPQTNDPYYLTLGAALKDNATITLNGRPLKQYPTYQNTIVTTIADHAKGKTITVTIALKKASLWLQNVSLYRLNRARFEQSARRLQTAPLKITSWHSNRFTGTITVTKARQVLMTSIPYTRGWHVKIDGHPVATHKAAQTFLAVKLPKGTHTVSFTYWPPYWWLGLTITLLTALGWGTWQKRKA</sequence>
<feature type="transmembrane region" description="Helical" evidence="1">
    <location>
        <begin position="405"/>
        <end position="427"/>
    </location>
</feature>
<evidence type="ECO:0000256" key="1">
    <source>
        <dbReference type="SAM" id="Phobius"/>
    </source>
</evidence>
<keyword evidence="1" id="KW-0812">Transmembrane</keyword>
<accession>A0A0R2H5D4</accession>
<dbReference type="eggNOG" id="COG4485">
    <property type="taxonomic scope" value="Bacteria"/>
</dbReference>
<evidence type="ECO:0000313" key="3">
    <source>
        <dbReference type="Proteomes" id="UP000051639"/>
    </source>
</evidence>
<feature type="transmembrane region" description="Helical" evidence="1">
    <location>
        <begin position="12"/>
        <end position="31"/>
    </location>
</feature>
<feature type="transmembrane region" description="Helical" evidence="1">
    <location>
        <begin position="229"/>
        <end position="251"/>
    </location>
</feature>
<name>A0A0R2H5D4_9LACO</name>
<feature type="transmembrane region" description="Helical" evidence="1">
    <location>
        <begin position="841"/>
        <end position="859"/>
    </location>
</feature>
<feature type="transmembrane region" description="Helical" evidence="1">
    <location>
        <begin position="185"/>
        <end position="209"/>
    </location>
</feature>
<gene>
    <name evidence="2" type="ORF">IV41_GL001613</name>
</gene>
<dbReference type="InterPro" id="IPR018580">
    <property type="entry name" value="Uncharacterised_YfhO"/>
</dbReference>
<dbReference type="AlphaFoldDB" id="A0A0R2H5D4"/>
<organism evidence="2 3">
    <name type="scientific">Limosilactobacillus ingluviei</name>
    <dbReference type="NCBI Taxonomy" id="148604"/>
    <lineage>
        <taxon>Bacteria</taxon>
        <taxon>Bacillati</taxon>
        <taxon>Bacillota</taxon>
        <taxon>Bacilli</taxon>
        <taxon>Lactobacillales</taxon>
        <taxon>Lactobacillaceae</taxon>
        <taxon>Limosilactobacillus</taxon>
    </lineage>
</organism>
<comment type="caution">
    <text evidence="2">The sequence shown here is derived from an EMBL/GenBank/DDBJ whole genome shotgun (WGS) entry which is preliminary data.</text>
</comment>
<dbReference type="PATRIC" id="fig|148604.4.peg.1659"/>
<dbReference type="Proteomes" id="UP000051639">
    <property type="component" value="Unassembled WGS sequence"/>
</dbReference>
<feature type="transmembrane region" description="Helical" evidence="1">
    <location>
        <begin position="132"/>
        <end position="150"/>
    </location>
</feature>
<feature type="transmembrane region" description="Helical" evidence="1">
    <location>
        <begin position="350"/>
        <end position="369"/>
    </location>
</feature>
<keyword evidence="3" id="KW-1185">Reference proteome</keyword>
<feature type="transmembrane region" description="Helical" evidence="1">
    <location>
        <begin position="434"/>
        <end position="455"/>
    </location>
</feature>
<feature type="transmembrane region" description="Helical" evidence="1">
    <location>
        <begin position="295"/>
        <end position="311"/>
    </location>
</feature>
<dbReference type="Pfam" id="PF09586">
    <property type="entry name" value="YfhO"/>
    <property type="match status" value="1"/>
</dbReference>
<feature type="transmembrane region" description="Helical" evidence="1">
    <location>
        <begin position="381"/>
        <end position="399"/>
    </location>
</feature>
<feature type="transmembrane region" description="Helical" evidence="1">
    <location>
        <begin position="320"/>
        <end position="338"/>
    </location>
</feature>
<evidence type="ECO:0000313" key="2">
    <source>
        <dbReference type="EMBL" id="KRN45207.1"/>
    </source>
</evidence>
<dbReference type="PANTHER" id="PTHR38454:SF1">
    <property type="entry name" value="INTEGRAL MEMBRANE PROTEIN"/>
    <property type="match status" value="1"/>
</dbReference>
<protein>
    <submittedName>
        <fullName evidence="2">Membrane protein family protein</fullName>
    </submittedName>
</protein>
<dbReference type="EMBL" id="JQBA01000005">
    <property type="protein sequence ID" value="KRN45207.1"/>
    <property type="molecule type" value="Genomic_DNA"/>
</dbReference>
<dbReference type="STRING" id="1203076.GCA_000312405_00640"/>
<keyword evidence="1" id="KW-1133">Transmembrane helix</keyword>
<dbReference type="PANTHER" id="PTHR38454">
    <property type="entry name" value="INTEGRAL MEMBRANE PROTEIN-RELATED"/>
    <property type="match status" value="1"/>
</dbReference>
<proteinExistence type="predicted"/>